<organism evidence="2 3">
    <name type="scientific">Aurantiacibacter aquimixticola</name>
    <dbReference type="NCBI Taxonomy" id="1958945"/>
    <lineage>
        <taxon>Bacteria</taxon>
        <taxon>Pseudomonadati</taxon>
        <taxon>Pseudomonadota</taxon>
        <taxon>Alphaproteobacteria</taxon>
        <taxon>Sphingomonadales</taxon>
        <taxon>Erythrobacteraceae</taxon>
        <taxon>Aurantiacibacter</taxon>
    </lineage>
</organism>
<keyword evidence="1" id="KW-1133">Transmembrane helix</keyword>
<accession>A0A419RVN9</accession>
<name>A0A419RVN9_9SPHN</name>
<evidence type="ECO:0000313" key="2">
    <source>
        <dbReference type="EMBL" id="RJY09852.1"/>
    </source>
</evidence>
<dbReference type="RefSeq" id="WP_120048862.1">
    <property type="nucleotide sequence ID" value="NZ_RAHX01000001.1"/>
</dbReference>
<evidence type="ECO:0000313" key="3">
    <source>
        <dbReference type="Proteomes" id="UP000285232"/>
    </source>
</evidence>
<sequence>MSKTLIGIIAAFAITVGLAVWVDNRIAAGVGALLLFVFILFGYVSNKRASAENYRKAERGARQVRDEIAKSSKG</sequence>
<keyword evidence="3" id="KW-1185">Reference proteome</keyword>
<gene>
    <name evidence="2" type="ORF">D6201_11230</name>
</gene>
<keyword evidence="1" id="KW-0812">Transmembrane</keyword>
<dbReference type="EMBL" id="RAHX01000001">
    <property type="protein sequence ID" value="RJY09852.1"/>
    <property type="molecule type" value="Genomic_DNA"/>
</dbReference>
<proteinExistence type="predicted"/>
<keyword evidence="1" id="KW-0472">Membrane</keyword>
<protein>
    <submittedName>
        <fullName evidence="2">Uncharacterized protein</fullName>
    </submittedName>
</protein>
<comment type="caution">
    <text evidence="2">The sequence shown here is derived from an EMBL/GenBank/DDBJ whole genome shotgun (WGS) entry which is preliminary data.</text>
</comment>
<dbReference type="Proteomes" id="UP000285232">
    <property type="component" value="Unassembled WGS sequence"/>
</dbReference>
<reference evidence="2 3" key="1">
    <citation type="journal article" date="2017" name="Int. J. Syst. Evol. Microbiol.">
        <title>Erythrobacter aquimixticola sp. nov., isolated from the junction between the ocean and a freshwater spring.</title>
        <authorList>
            <person name="Park S."/>
            <person name="Jung Y.T."/>
            <person name="Choi S.J."/>
            <person name="Yoon J.H."/>
        </authorList>
    </citation>
    <scope>NUCLEOTIDE SEQUENCE [LARGE SCALE GENOMIC DNA]</scope>
    <source>
        <strain evidence="2 3">JSSK-14</strain>
    </source>
</reference>
<evidence type="ECO:0000256" key="1">
    <source>
        <dbReference type="SAM" id="Phobius"/>
    </source>
</evidence>
<dbReference type="AlphaFoldDB" id="A0A419RVN9"/>
<feature type="transmembrane region" description="Helical" evidence="1">
    <location>
        <begin position="29"/>
        <end position="46"/>
    </location>
</feature>